<dbReference type="PANTHER" id="PTHR30532:SF1">
    <property type="entry name" value="IRON(3+)-HYDROXAMATE-BINDING PROTEIN FHUD"/>
    <property type="match status" value="1"/>
</dbReference>
<keyword evidence="4" id="KW-0406">Ion transport</keyword>
<name>A0A7X3H0B6_9GAMM</name>
<evidence type="ECO:0000256" key="1">
    <source>
        <dbReference type="ARBA" id="ARBA00004196"/>
    </source>
</evidence>
<dbReference type="InterPro" id="IPR051313">
    <property type="entry name" value="Bact_iron-sidero_bind"/>
</dbReference>
<keyword evidence="3" id="KW-0813">Transport</keyword>
<dbReference type="GO" id="GO:0030288">
    <property type="term" value="C:outer membrane-bounded periplasmic space"/>
    <property type="evidence" value="ECO:0007669"/>
    <property type="project" value="TreeGrafter"/>
</dbReference>
<dbReference type="Pfam" id="PF01497">
    <property type="entry name" value="Peripla_BP_2"/>
    <property type="match status" value="1"/>
</dbReference>
<gene>
    <name evidence="8" type="ORF">GPM19_07375</name>
</gene>
<dbReference type="CDD" id="cd01146">
    <property type="entry name" value="FhuD"/>
    <property type="match status" value="1"/>
</dbReference>
<keyword evidence="4" id="KW-0410">Iron transport</keyword>
<accession>A0A7X3H0B6</accession>
<dbReference type="PROSITE" id="PS50983">
    <property type="entry name" value="FE_B12_PBP"/>
    <property type="match status" value="1"/>
</dbReference>
<evidence type="ECO:0000256" key="3">
    <source>
        <dbReference type="ARBA" id="ARBA00022448"/>
    </source>
</evidence>
<evidence type="ECO:0000256" key="4">
    <source>
        <dbReference type="ARBA" id="ARBA00022496"/>
    </source>
</evidence>
<feature type="signal peptide" evidence="6">
    <location>
        <begin position="1"/>
        <end position="26"/>
    </location>
</feature>
<keyword evidence="5 6" id="KW-0732">Signal</keyword>
<dbReference type="InterPro" id="IPR002491">
    <property type="entry name" value="ABC_transptr_periplasmic_BD"/>
</dbReference>
<organism evidence="8 9">
    <name type="scientific">Vreelandella zhuhanensis</name>
    <dbReference type="NCBI Taxonomy" id="2684210"/>
    <lineage>
        <taxon>Bacteria</taxon>
        <taxon>Pseudomonadati</taxon>
        <taxon>Pseudomonadota</taxon>
        <taxon>Gammaproteobacteria</taxon>
        <taxon>Oceanospirillales</taxon>
        <taxon>Halomonadaceae</taxon>
        <taxon>Vreelandella</taxon>
    </lineage>
</organism>
<sequence length="290" mass="31925">MRTLLHHLPALFTGWILMLASALSSAASPQWATLDWTLVETLIALDAPLSGVAQIDAYHAWVDKPRIPDTAIDLGLRTQPNLELLADLAPDAIFISPMFSHLTPRLSRIAPVESLPLYQADSDTWQEMQALTRKLGEHVDREKQAESLIAETMALINRLKARVSPTAPLLMVQFMDERHVRVFGENGLYHAVLEQLGIANAWQAPTNAWGFSLVGLEGLAAYPDAQLVVVEPLPVGVEASLAESGLWQQLPSVREERVITLPPLWSFGALPSAQRFARTLVSALEAQHDD</sequence>
<proteinExistence type="inferred from homology"/>
<evidence type="ECO:0000256" key="5">
    <source>
        <dbReference type="ARBA" id="ARBA00022729"/>
    </source>
</evidence>
<keyword evidence="9" id="KW-1185">Reference proteome</keyword>
<comment type="similarity">
    <text evidence="2">Belongs to the bacterial solute-binding protein 8 family.</text>
</comment>
<dbReference type="PANTHER" id="PTHR30532">
    <property type="entry name" value="IRON III DICITRATE-BINDING PERIPLASMIC PROTEIN"/>
    <property type="match status" value="1"/>
</dbReference>
<dbReference type="RefSeq" id="WP_160418393.1">
    <property type="nucleotide sequence ID" value="NZ_WTKP01000004.1"/>
</dbReference>
<dbReference type="PRINTS" id="PR01715">
    <property type="entry name" value="FERRIBNDNGPP"/>
</dbReference>
<comment type="caution">
    <text evidence="8">The sequence shown here is derived from an EMBL/GenBank/DDBJ whole genome shotgun (WGS) entry which is preliminary data.</text>
</comment>
<dbReference type="SUPFAM" id="SSF53807">
    <property type="entry name" value="Helical backbone' metal receptor"/>
    <property type="match status" value="1"/>
</dbReference>
<keyword evidence="4" id="KW-0408">Iron</keyword>
<dbReference type="Proteomes" id="UP000437638">
    <property type="component" value="Unassembled WGS sequence"/>
</dbReference>
<comment type="subcellular location">
    <subcellularLocation>
        <location evidence="1">Cell envelope</location>
    </subcellularLocation>
</comment>
<dbReference type="GO" id="GO:1901678">
    <property type="term" value="P:iron coordination entity transport"/>
    <property type="evidence" value="ECO:0007669"/>
    <property type="project" value="UniProtKB-ARBA"/>
</dbReference>
<evidence type="ECO:0000313" key="9">
    <source>
        <dbReference type="Proteomes" id="UP000437638"/>
    </source>
</evidence>
<feature type="domain" description="Fe/B12 periplasmic-binding" evidence="7">
    <location>
        <begin position="30"/>
        <end position="288"/>
    </location>
</feature>
<dbReference type="EMBL" id="WTKP01000004">
    <property type="protein sequence ID" value="MWJ28024.1"/>
    <property type="molecule type" value="Genomic_DNA"/>
</dbReference>
<evidence type="ECO:0000259" key="7">
    <source>
        <dbReference type="PROSITE" id="PS50983"/>
    </source>
</evidence>
<feature type="chain" id="PRO_5030927268" evidence="6">
    <location>
        <begin position="27"/>
        <end position="290"/>
    </location>
</feature>
<reference evidence="8 9" key="1">
    <citation type="submission" date="2019-12" db="EMBL/GenBank/DDBJ databases">
        <title>Halomonas rutogse sp. nov. isolated from two lakes on Tibetan Plateau.</title>
        <authorList>
            <person name="Gao P."/>
        </authorList>
    </citation>
    <scope>NUCLEOTIDE SEQUENCE [LARGE SCALE GENOMIC DNA]</scope>
    <source>
        <strain evidence="8 9">ZH2S</strain>
    </source>
</reference>
<evidence type="ECO:0000313" key="8">
    <source>
        <dbReference type="EMBL" id="MWJ28024.1"/>
    </source>
</evidence>
<dbReference type="Gene3D" id="3.40.50.1980">
    <property type="entry name" value="Nitrogenase molybdenum iron protein domain"/>
    <property type="match status" value="2"/>
</dbReference>
<evidence type="ECO:0000256" key="2">
    <source>
        <dbReference type="ARBA" id="ARBA00008814"/>
    </source>
</evidence>
<evidence type="ECO:0000256" key="6">
    <source>
        <dbReference type="SAM" id="SignalP"/>
    </source>
</evidence>
<protein>
    <submittedName>
        <fullName evidence="8">ABC transporter substrate-binding protein</fullName>
    </submittedName>
</protein>
<dbReference type="AlphaFoldDB" id="A0A7X3H0B6"/>